<dbReference type="EC" id="1.3.1.9" evidence="8"/>
<evidence type="ECO:0000256" key="7">
    <source>
        <dbReference type="ARBA" id="ARBA00023160"/>
    </source>
</evidence>
<dbReference type="Proteomes" id="UP001564408">
    <property type="component" value="Unassembled WGS sequence"/>
</dbReference>
<evidence type="ECO:0000256" key="8">
    <source>
        <dbReference type="PIRNR" id="PIRNR000094"/>
    </source>
</evidence>
<evidence type="ECO:0000256" key="1">
    <source>
        <dbReference type="ARBA" id="ARBA00005194"/>
    </source>
</evidence>
<protein>
    <recommendedName>
        <fullName evidence="8">Enoyl-[acyl-carrier-protein] reductase [NADH]</fullName>
        <ecNumber evidence="8">1.3.1.9</ecNumber>
    </recommendedName>
</protein>
<dbReference type="Gene3D" id="3.40.50.720">
    <property type="entry name" value="NAD(P)-binding Rossmann-like Domain"/>
    <property type="match status" value="1"/>
</dbReference>
<dbReference type="PANTHER" id="PTHR43159:SF2">
    <property type="entry name" value="ENOYL-[ACYL-CARRIER-PROTEIN] REDUCTASE [NADH], CHLOROPLASTIC"/>
    <property type="match status" value="1"/>
</dbReference>
<reference evidence="9 10" key="1">
    <citation type="submission" date="2024-05" db="EMBL/GenBank/DDBJ databases">
        <title>Genome Sequence and Characterization of the New Strain Purple Sulfur Bacterium of Genus Thioalkalicoccus.</title>
        <authorList>
            <person name="Bryantseva I.A."/>
            <person name="Kyndt J.A."/>
            <person name="Imhoff J.F."/>
        </authorList>
    </citation>
    <scope>NUCLEOTIDE SEQUENCE [LARGE SCALE GENOMIC DNA]</scope>
    <source>
        <strain evidence="9 10">Um2</strain>
    </source>
</reference>
<dbReference type="InterPro" id="IPR036291">
    <property type="entry name" value="NAD(P)-bd_dom_sf"/>
</dbReference>
<dbReference type="NCBIfam" id="NF005717">
    <property type="entry name" value="PRK07533.1"/>
    <property type="match status" value="1"/>
</dbReference>
<evidence type="ECO:0000256" key="5">
    <source>
        <dbReference type="ARBA" id="ARBA00023002"/>
    </source>
</evidence>
<dbReference type="PRINTS" id="PR00081">
    <property type="entry name" value="GDHRDH"/>
</dbReference>
<comment type="similarity">
    <text evidence="2 8">Belongs to the short-chain dehydrogenases/reductases (SDR) family. FabI subfamily.</text>
</comment>
<dbReference type="EMBL" id="JBDKXB010000003">
    <property type="protein sequence ID" value="MEY6431500.1"/>
    <property type="molecule type" value="Genomic_DNA"/>
</dbReference>
<gene>
    <name evidence="9" type="primary">fabI</name>
    <name evidence="9" type="ORF">ABC977_03655</name>
</gene>
<keyword evidence="5 8" id="KW-0560">Oxidoreductase</keyword>
<evidence type="ECO:0000256" key="6">
    <source>
        <dbReference type="ARBA" id="ARBA00023098"/>
    </source>
</evidence>
<dbReference type="PIRSF" id="PIRSF000094">
    <property type="entry name" value="Enoyl-ACP_rdct"/>
    <property type="match status" value="1"/>
</dbReference>
<dbReference type="RefSeq" id="WP_369665883.1">
    <property type="nucleotide sequence ID" value="NZ_JBDKXB010000003.1"/>
</dbReference>
<dbReference type="InterPro" id="IPR014358">
    <property type="entry name" value="Enoyl-ACP_Rdtase_NADH"/>
</dbReference>
<evidence type="ECO:0000256" key="4">
    <source>
        <dbReference type="ARBA" id="ARBA00022832"/>
    </source>
</evidence>
<dbReference type="CDD" id="cd05372">
    <property type="entry name" value="ENR_SDR"/>
    <property type="match status" value="1"/>
</dbReference>
<name>A0ABV4BGI3_9GAMM</name>
<comment type="caution">
    <text evidence="9">The sequence shown here is derived from an EMBL/GenBank/DDBJ whole genome shotgun (WGS) entry which is preliminary data.</text>
</comment>
<dbReference type="SUPFAM" id="SSF51735">
    <property type="entry name" value="NAD(P)-binding Rossmann-fold domains"/>
    <property type="match status" value="1"/>
</dbReference>
<keyword evidence="10" id="KW-1185">Reference proteome</keyword>
<evidence type="ECO:0000313" key="9">
    <source>
        <dbReference type="EMBL" id="MEY6431500.1"/>
    </source>
</evidence>
<proteinExistence type="inferred from homology"/>
<keyword evidence="4" id="KW-0276">Fatty acid metabolism</keyword>
<dbReference type="PANTHER" id="PTHR43159">
    <property type="entry name" value="ENOYL-[ACYL-CARRIER-PROTEIN] REDUCTASE"/>
    <property type="match status" value="1"/>
</dbReference>
<keyword evidence="7 8" id="KW-0275">Fatty acid biosynthesis</keyword>
<evidence type="ECO:0000256" key="3">
    <source>
        <dbReference type="ARBA" id="ARBA00022516"/>
    </source>
</evidence>
<evidence type="ECO:0000256" key="2">
    <source>
        <dbReference type="ARBA" id="ARBA00009233"/>
    </source>
</evidence>
<comment type="catalytic activity">
    <reaction evidence="8">
        <text>a 2,3-saturated acyl-[ACP] + NAD(+) = a (2E)-enoyl-[ACP] + NADH + H(+)</text>
        <dbReference type="Rhea" id="RHEA:10240"/>
        <dbReference type="Rhea" id="RHEA-COMP:9925"/>
        <dbReference type="Rhea" id="RHEA-COMP:9926"/>
        <dbReference type="ChEBI" id="CHEBI:15378"/>
        <dbReference type="ChEBI" id="CHEBI:57540"/>
        <dbReference type="ChEBI" id="CHEBI:57945"/>
        <dbReference type="ChEBI" id="CHEBI:78784"/>
        <dbReference type="ChEBI" id="CHEBI:78785"/>
        <dbReference type="EC" id="1.3.1.9"/>
    </reaction>
</comment>
<evidence type="ECO:0000313" key="10">
    <source>
        <dbReference type="Proteomes" id="UP001564408"/>
    </source>
</evidence>
<accession>A0ABV4BGI3</accession>
<keyword evidence="8" id="KW-0520">NAD</keyword>
<sequence>MITETSRRDPFSLRGRTALVTGLANADSIAYGCASAMHDAGAELLLSYGHPKADKHVQPLAAALGGAEALLCDVQHEDQVAALFERVAARWGRLDVLVHSMAFAPKDDLHGRVVDSSRDGFALAMDISCHSFLRLARYAEPLMKEGGTLITLSYYGAEKVVDHYNLMGPVKAALESAVRYLAAELGPQGIRVHAISPGPIPTRAASGIAHFDRLLKSAAERAPLRRLAGIDDVGHTAVFLAADAGRALTGSTLYVDAGLNVRA</sequence>
<keyword evidence="3 8" id="KW-0444">Lipid biosynthesis</keyword>
<comment type="pathway">
    <text evidence="1">Lipid metabolism; fatty acid biosynthesis.</text>
</comment>
<dbReference type="InterPro" id="IPR002347">
    <property type="entry name" value="SDR_fam"/>
</dbReference>
<keyword evidence="6" id="KW-0443">Lipid metabolism</keyword>
<dbReference type="Pfam" id="PF13561">
    <property type="entry name" value="adh_short_C2"/>
    <property type="match status" value="1"/>
</dbReference>
<organism evidence="9 10">
    <name type="scientific">Thioalkalicoccus limnaeus</name>
    <dbReference type="NCBI Taxonomy" id="120681"/>
    <lineage>
        <taxon>Bacteria</taxon>
        <taxon>Pseudomonadati</taxon>
        <taxon>Pseudomonadota</taxon>
        <taxon>Gammaproteobacteria</taxon>
        <taxon>Chromatiales</taxon>
        <taxon>Chromatiaceae</taxon>
        <taxon>Thioalkalicoccus</taxon>
    </lineage>
</organism>